<dbReference type="Proteomes" id="UP000256379">
    <property type="component" value="Unassembled WGS sequence"/>
</dbReference>
<dbReference type="SUPFAM" id="SSF103515">
    <property type="entry name" value="Autotransporter"/>
    <property type="match status" value="1"/>
</dbReference>
<dbReference type="InterPro" id="IPR036709">
    <property type="entry name" value="Autotransporte_beta_dom_sf"/>
</dbReference>
<sequence length="737" mass="78758">MTSSFLLLSVNALYADFLDSMPSHLTLNGGSTQTHNAIAYAAAQNYTFGNTSNTSRGNNFSISSTGTGRGTLILNATLPQNPVRPPSNGFINFYFGNVNISDSIVMMTNFDEFTLERQTRLINSDLTIKFGDKKDKVFGLNNANAQLILVDSVFSADAESFQIATKGAMLQATNSTIDLGSAKVSNYGSIEINGGSAKFGAITNIGYDSNSVSLLDNASTATFINNGGNITINGNFTNGGFTSSTCYKSFVSGNTCGGGILINNGGTITINGSLTSEGNGLGVSDDGYAYLGSFQPSSIQLYGGTLQVNGDVTNKDGSTLTFGAYNGIMGKIEGNLTNENGGKIIVDIRGANAGNHTLVTGDKNGWDTNSVQIVGGTNNEFLNVDKQSEGQINIVLNQNAITAFQTQLTQNQSGILNALDSQFSNIYSFGGGSFLKNVANNIADTLYSSYVATPLAMIDWLKSNLALSEYRQMNNTLSVSVLGGGLGGKALGIGGLGGLHIGWDFMRSNHAFRTHIGYAYGNAQYNLTHAQATTQSHLVQVGLSDVITLRNIEVVLGAFGSSGFFSTERNSTFTDEATRALGQFNYNQISVDSSIGYRLSNGVFSLKPYIGLAQYLNIHNQIAESGDLTLQSKANFAYILSGVVGIENRYWLRGGSIFLGASYEYMLVNTHKNMAFELGANHDKLMFQAPLQHKVALRVGGDAVVGRNMLLGFEGFYKNSLQDIYYYGINASFRYVF</sequence>
<evidence type="ECO:0000313" key="2">
    <source>
        <dbReference type="EMBL" id="RDU64067.1"/>
    </source>
</evidence>
<dbReference type="EMBL" id="NXLQ01000020">
    <property type="protein sequence ID" value="RDU64067.1"/>
    <property type="molecule type" value="Genomic_DNA"/>
</dbReference>
<organism evidence="2 3">
    <name type="scientific">Helicobacter didelphidarum</name>
    <dbReference type="NCBI Taxonomy" id="2040648"/>
    <lineage>
        <taxon>Bacteria</taxon>
        <taxon>Pseudomonadati</taxon>
        <taxon>Campylobacterota</taxon>
        <taxon>Epsilonproteobacteria</taxon>
        <taxon>Campylobacterales</taxon>
        <taxon>Helicobacteraceae</taxon>
        <taxon>Helicobacter</taxon>
    </lineage>
</organism>
<gene>
    <name evidence="2" type="ORF">CQA53_07970</name>
</gene>
<accession>A0A3D8IFQ5</accession>
<feature type="domain" description="Autotransporter" evidence="1">
    <location>
        <begin position="470"/>
        <end position="737"/>
    </location>
</feature>
<name>A0A3D8IFQ5_9HELI</name>
<dbReference type="InterPro" id="IPR005546">
    <property type="entry name" value="Autotransporte_beta"/>
</dbReference>
<reference evidence="2 3" key="1">
    <citation type="submission" date="2018-04" db="EMBL/GenBank/DDBJ databases">
        <title>Novel Campyloabacter and Helicobacter Species and Strains.</title>
        <authorList>
            <person name="Mannion A.J."/>
            <person name="Shen Z."/>
            <person name="Fox J.G."/>
        </authorList>
    </citation>
    <scope>NUCLEOTIDE SEQUENCE [LARGE SCALE GENOMIC DNA]</scope>
    <source>
        <strain evidence="2 3">MIT 17-337</strain>
    </source>
</reference>
<dbReference type="AlphaFoldDB" id="A0A3D8IFQ5"/>
<dbReference type="PROSITE" id="PS51208">
    <property type="entry name" value="AUTOTRANSPORTER"/>
    <property type="match status" value="1"/>
</dbReference>
<protein>
    <recommendedName>
        <fullName evidence="1">Autotransporter domain-containing protein</fullName>
    </recommendedName>
</protein>
<comment type="caution">
    <text evidence="2">The sequence shown here is derived from an EMBL/GenBank/DDBJ whole genome shotgun (WGS) entry which is preliminary data.</text>
</comment>
<evidence type="ECO:0000259" key="1">
    <source>
        <dbReference type="PROSITE" id="PS51208"/>
    </source>
</evidence>
<evidence type="ECO:0000313" key="3">
    <source>
        <dbReference type="Proteomes" id="UP000256379"/>
    </source>
</evidence>
<keyword evidence="3" id="KW-1185">Reference proteome</keyword>
<proteinExistence type="predicted"/>